<dbReference type="EMBL" id="JAAPAO010000087">
    <property type="protein sequence ID" value="KAF4673247.1"/>
    <property type="molecule type" value="Genomic_DNA"/>
</dbReference>
<keyword evidence="1" id="KW-0812">Transmembrane</keyword>
<keyword evidence="1" id="KW-1133">Transmembrane helix</keyword>
<dbReference type="Proteomes" id="UP000591131">
    <property type="component" value="Unassembled WGS sequence"/>
</dbReference>
<sequence length="727" mass="80955">MKTSSNFLLETIALTEMELETIRGLSQQWDEDNIPADTRYYSHEHDGRYSALEYLRRYTFDSMQDIDKGILRYAVRHVFKRGDTIADFGSGISQWAEWLNNTGYVTALAYDGVPDVDIITSGQVTRVDLAAEHIDLGLTFNWGLVLNVLDTISTDLAARIIKNIASHCVARVPILLVVAEGSRCQNEGVILSWAGVTESADAPSPMDSASTSLSLSFRTSDSSTISTTGIETLPCHNELSAADVVEVHPDPMTRIPCNTSVALEKDRLNRPFCFGFAANSSTSAQLPSPFLEVELKAPYVIRGFELDRVYAREPDAHNEGSTNSISQPLPKSIKINAAMGVHAFQWYRDMQAREHSIAWTSLNTEPETVRAPKATVDLETDFRGHLLRVWPRAELVKGSDTLKTGFQIKLYGCPVKDTRTMQLRFRSSFASIRNKFKTLDIFRKELISHVCRLLTLSTASSTTTCSRILFIDVAEKSAAEFEHHRKNFKENTQRIDSYEPSKDHIPNVVVNLRVLPPVTQCVDCRSASEIVSQFREVLETEKSTGHRVMAKFEEWVTDDSPYFCSKVQCLAGQDCVNGVCIDKVGLAHDRLNLHPVFSESGSRLESGGLVNWDRENRVPEQKSIISNFGADIPKYRYDDTLLQLKPLPLIKGADQPPQAHFVAPQSVKSSTNGVSESALVFQSDAEPASSEKAFHRRYTFPLLIAGSLVALLIIAVCIRKARGISLV</sequence>
<reference evidence="2 3" key="1">
    <citation type="submission" date="2020-04" db="EMBL/GenBank/DDBJ databases">
        <title>Perkinsus chesapeaki whole genome sequence.</title>
        <authorList>
            <person name="Bogema D.R."/>
        </authorList>
    </citation>
    <scope>NUCLEOTIDE SEQUENCE [LARGE SCALE GENOMIC DNA]</scope>
    <source>
        <strain evidence="2">ATCC PRA-425</strain>
    </source>
</reference>
<keyword evidence="1" id="KW-0472">Membrane</keyword>
<evidence type="ECO:0000256" key="1">
    <source>
        <dbReference type="SAM" id="Phobius"/>
    </source>
</evidence>
<feature type="transmembrane region" description="Helical" evidence="1">
    <location>
        <begin position="698"/>
        <end position="718"/>
    </location>
</feature>
<dbReference type="AlphaFoldDB" id="A0A7J6MPK5"/>
<organism evidence="2 3">
    <name type="scientific">Perkinsus chesapeaki</name>
    <name type="common">Clam parasite</name>
    <name type="synonym">Perkinsus andrewsi</name>
    <dbReference type="NCBI Taxonomy" id="330153"/>
    <lineage>
        <taxon>Eukaryota</taxon>
        <taxon>Sar</taxon>
        <taxon>Alveolata</taxon>
        <taxon>Perkinsozoa</taxon>
        <taxon>Perkinsea</taxon>
        <taxon>Perkinsida</taxon>
        <taxon>Perkinsidae</taxon>
        <taxon>Perkinsus</taxon>
    </lineage>
</organism>
<dbReference type="OrthoDB" id="406773at2759"/>
<comment type="caution">
    <text evidence="2">The sequence shown here is derived from an EMBL/GenBank/DDBJ whole genome shotgun (WGS) entry which is preliminary data.</text>
</comment>
<evidence type="ECO:0000313" key="3">
    <source>
        <dbReference type="Proteomes" id="UP000591131"/>
    </source>
</evidence>
<accession>A0A7J6MPK5</accession>
<protein>
    <submittedName>
        <fullName evidence="2">Uncharacterized protein</fullName>
    </submittedName>
</protein>
<keyword evidence="3" id="KW-1185">Reference proteome</keyword>
<gene>
    <name evidence="2" type="ORF">FOL47_010784</name>
</gene>
<evidence type="ECO:0000313" key="2">
    <source>
        <dbReference type="EMBL" id="KAF4673247.1"/>
    </source>
</evidence>
<proteinExistence type="predicted"/>
<name>A0A7J6MPK5_PERCH</name>